<name>A0A8J2ILT6_FUSEQ</name>
<accession>A0A8J2ILT6</accession>
<sequence length="432" mass="49282">MERAKESGARDEMSDSIIPGYQAGASLNLEVLDSPKSSMLPSMSSLPIKIEKILSETMASVMLVTFDTPAGQPTRAVLKLFDRRFGSSLRLDRKRQHIPCRVQDEEAFKAFLLREKPLPFIRTKEEREEQEDELELSSIIGALAWLDEPDGQAKYEIELWHQSCEYHQAEVRAYNHLQALQGVVVPRMYASVRLPRECGLDKLNYFFSPFGIILEYIDGPNLYDYPHEMVSPSGLTQVVQRAVNGVYQINEHGIILNDCSPRNVAVDKQLNRPYIIDLAQCTIKEDFFKEELEYLEEGKTVEDSWLDQAWLKHNPSAIGTVMKKRLDRDFGIKIEIAFPDLDKVLEYESPVTTDLRRVRSHSVCSVPPTMIDRDLGDGQHGTKGVGALGTQIWLEVWKRVRLAISGGTTIVGRLVNWIRANWIWSPREDIHN</sequence>
<proteinExistence type="predicted"/>
<evidence type="ECO:0000313" key="1">
    <source>
        <dbReference type="EMBL" id="CAG7556489.1"/>
    </source>
</evidence>
<dbReference type="EMBL" id="CAJSTJ010000099">
    <property type="protein sequence ID" value="CAG7556489.1"/>
    <property type="molecule type" value="Genomic_DNA"/>
</dbReference>
<dbReference type="Proteomes" id="UP000693738">
    <property type="component" value="Unassembled WGS sequence"/>
</dbReference>
<organism evidence="1 2">
    <name type="scientific">Fusarium equiseti</name>
    <name type="common">Fusarium scirpi</name>
    <dbReference type="NCBI Taxonomy" id="61235"/>
    <lineage>
        <taxon>Eukaryota</taxon>
        <taxon>Fungi</taxon>
        <taxon>Dikarya</taxon>
        <taxon>Ascomycota</taxon>
        <taxon>Pezizomycotina</taxon>
        <taxon>Sordariomycetes</taxon>
        <taxon>Hypocreomycetidae</taxon>
        <taxon>Hypocreales</taxon>
        <taxon>Nectriaceae</taxon>
        <taxon>Fusarium</taxon>
        <taxon>Fusarium incarnatum-equiseti species complex</taxon>
    </lineage>
</organism>
<reference evidence="1" key="1">
    <citation type="submission" date="2021-05" db="EMBL/GenBank/DDBJ databases">
        <authorList>
            <person name="Khan N."/>
        </authorList>
    </citation>
    <scope>NUCLEOTIDE SEQUENCE</scope>
</reference>
<dbReference type="AlphaFoldDB" id="A0A8J2ILT6"/>
<comment type="caution">
    <text evidence="1">The sequence shown here is derived from an EMBL/GenBank/DDBJ whole genome shotgun (WGS) entry which is preliminary data.</text>
</comment>
<evidence type="ECO:0008006" key="3">
    <source>
        <dbReference type="Google" id="ProtNLM"/>
    </source>
</evidence>
<protein>
    <recommendedName>
        <fullName evidence="3">Protein kinase domain-containing protein</fullName>
    </recommendedName>
</protein>
<gene>
    <name evidence="1" type="ORF">FEQUK3_LOCUS2179</name>
</gene>
<evidence type="ECO:0000313" key="2">
    <source>
        <dbReference type="Proteomes" id="UP000693738"/>
    </source>
</evidence>